<comment type="function">
    <text evidence="4">Co-chaperone for Hsp70 protein HSPA5/BiP that acts as a key repressor of the ERN1/IRE1-mediated unfolded protein response (UPR). J domain-containing co-chaperones stimulate the ATPase activity of Hsp70 proteins and are required for efficient substrate recognition by Hsp70 proteins. In the unstressed endoplasmic reticulum, interacts with the luminal region of ERN1/IRE1 and selectively recruits HSPA5/BiP: HSPA5/BiP disrupts the dimerization of the active ERN1/IRE1 luminal region, thereby inactivating ERN1/IRE1. Also involved in endoplasmic reticulum-associated degradation (ERAD) of misfolded proteins. Required for survival of B-cell progenitors and normal antibody production.</text>
</comment>
<feature type="compositionally biased region" description="Basic and acidic residues" evidence="6">
    <location>
        <begin position="143"/>
        <end position="153"/>
    </location>
</feature>
<dbReference type="PRINTS" id="PR00625">
    <property type="entry name" value="JDOMAIN"/>
</dbReference>
<evidence type="ECO:0000259" key="7">
    <source>
        <dbReference type="PROSITE" id="PS50076"/>
    </source>
</evidence>
<dbReference type="InterPro" id="IPR051948">
    <property type="entry name" value="Hsp70_co-chaperone_J-domain"/>
</dbReference>
<feature type="domain" description="J" evidence="7">
    <location>
        <begin position="72"/>
        <end position="136"/>
    </location>
</feature>
<comment type="subunit">
    <text evidence="5">Interacts with HSPA5/BiP; interaction is direct. Interacts with ERN1/IRE1 (via the luminal region). Interacts with DERL1.</text>
</comment>
<dbReference type="PANTHER" id="PTHR44360:SF1">
    <property type="entry name" value="DNAJ HOMOLOG SUBFAMILY B MEMBER 9"/>
    <property type="match status" value="1"/>
</dbReference>
<dbReference type="InterPro" id="IPR018253">
    <property type="entry name" value="DnaJ_domain_CS"/>
</dbReference>
<evidence type="ECO:0000256" key="5">
    <source>
        <dbReference type="ARBA" id="ARBA00046365"/>
    </source>
</evidence>
<dbReference type="SUPFAM" id="SSF46565">
    <property type="entry name" value="Chaperone J-domain"/>
    <property type="match status" value="1"/>
</dbReference>
<feature type="region of interest" description="Disordered" evidence="6">
    <location>
        <begin position="143"/>
        <end position="162"/>
    </location>
</feature>
<protein>
    <recommendedName>
        <fullName evidence="2">DnaJ homolog subfamily B member 9</fullName>
    </recommendedName>
    <alternativeName>
        <fullName evidence="3">Endoplasmic reticulum DNA J domain-containing protein 4</fullName>
    </alternativeName>
</protein>
<gene>
    <name evidence="8" type="ORF">QQF64_028468</name>
</gene>
<evidence type="ECO:0000256" key="3">
    <source>
        <dbReference type="ARBA" id="ARBA00041533"/>
    </source>
</evidence>
<comment type="caution">
    <text evidence="8">The sequence shown here is derived from an EMBL/GenBank/DDBJ whole genome shotgun (WGS) entry which is preliminary data.</text>
</comment>
<dbReference type="Gene3D" id="1.10.287.110">
    <property type="entry name" value="DnaJ domain"/>
    <property type="match status" value="1"/>
</dbReference>
<proteinExistence type="predicted"/>
<dbReference type="Pfam" id="PF00226">
    <property type="entry name" value="DnaJ"/>
    <property type="match status" value="1"/>
</dbReference>
<keyword evidence="9" id="KW-1185">Reference proteome</keyword>
<evidence type="ECO:0000313" key="8">
    <source>
        <dbReference type="EMBL" id="KAL1272606.1"/>
    </source>
</evidence>
<reference evidence="8 9" key="1">
    <citation type="submission" date="2023-09" db="EMBL/GenBank/DDBJ databases">
        <authorList>
            <person name="Wang M."/>
        </authorList>
    </citation>
    <scope>NUCLEOTIDE SEQUENCE [LARGE SCALE GENOMIC DNA]</scope>
    <source>
        <strain evidence="8">GT-2023</strain>
        <tissue evidence="8">Liver</tissue>
    </source>
</reference>
<evidence type="ECO:0000256" key="4">
    <source>
        <dbReference type="ARBA" id="ARBA00045428"/>
    </source>
</evidence>
<accession>A0ABR3N6T9</accession>
<dbReference type="PROSITE" id="PS50076">
    <property type="entry name" value="DNAJ_2"/>
    <property type="match status" value="1"/>
</dbReference>
<dbReference type="InterPro" id="IPR001623">
    <property type="entry name" value="DnaJ_domain"/>
</dbReference>
<dbReference type="CDD" id="cd06257">
    <property type="entry name" value="DnaJ"/>
    <property type="match status" value="1"/>
</dbReference>
<evidence type="ECO:0000256" key="2">
    <source>
        <dbReference type="ARBA" id="ARBA00040158"/>
    </source>
</evidence>
<dbReference type="EMBL" id="JAYMGO010000006">
    <property type="protein sequence ID" value="KAL1272606.1"/>
    <property type="molecule type" value="Genomic_DNA"/>
</dbReference>
<keyword evidence="1" id="KW-0143">Chaperone</keyword>
<name>A0ABR3N6T9_9TELE</name>
<dbReference type="PANTHER" id="PTHR44360">
    <property type="entry name" value="DNAJ HOMOLOG SUBFAMILY B MEMBER 9"/>
    <property type="match status" value="1"/>
</dbReference>
<evidence type="ECO:0000313" key="9">
    <source>
        <dbReference type="Proteomes" id="UP001558613"/>
    </source>
</evidence>
<dbReference type="Proteomes" id="UP001558613">
    <property type="component" value="Unassembled WGS sequence"/>
</dbReference>
<evidence type="ECO:0000256" key="1">
    <source>
        <dbReference type="ARBA" id="ARBA00023186"/>
    </source>
</evidence>
<dbReference type="InterPro" id="IPR036869">
    <property type="entry name" value="J_dom_sf"/>
</dbReference>
<organism evidence="8 9">
    <name type="scientific">Cirrhinus molitorella</name>
    <name type="common">mud carp</name>
    <dbReference type="NCBI Taxonomy" id="172907"/>
    <lineage>
        <taxon>Eukaryota</taxon>
        <taxon>Metazoa</taxon>
        <taxon>Chordata</taxon>
        <taxon>Craniata</taxon>
        <taxon>Vertebrata</taxon>
        <taxon>Euteleostomi</taxon>
        <taxon>Actinopterygii</taxon>
        <taxon>Neopterygii</taxon>
        <taxon>Teleostei</taxon>
        <taxon>Ostariophysi</taxon>
        <taxon>Cypriniformes</taxon>
        <taxon>Cyprinidae</taxon>
        <taxon>Labeoninae</taxon>
        <taxon>Labeonini</taxon>
        <taxon>Cirrhinus</taxon>
    </lineage>
</organism>
<dbReference type="SMART" id="SM00271">
    <property type="entry name" value="DnaJ"/>
    <property type="match status" value="1"/>
</dbReference>
<sequence length="309" mass="35780">MNKNDSFTKKICSETICSQNKQLKEWWSLTAIVSKRGQRNSSLVKLWWMMASAERLCIVLVLCVYACNCVSDYYSLLGVSRSASSREIKKAFHRLALKHHPDKSQSPNAQQTFTHIAQAYEVLSDIEKRRVYDQMDHLTISNQDRKRTFKKDENEDTDSNPFVHKGAFHSKRSFQDFSLEELLHTLRMDDDFFMGEQPGYEGWSYIFGPEDDNDDETVLLTGLRAAYFSVVTKTWEVKASLVRECVCTRARGRAERPLSCTAVISQNEISSCSNDFDPLLPCLRYHMMFDNERRSISWAPEDTSRLTLF</sequence>
<dbReference type="PROSITE" id="PS00636">
    <property type="entry name" value="DNAJ_1"/>
    <property type="match status" value="1"/>
</dbReference>
<evidence type="ECO:0000256" key="6">
    <source>
        <dbReference type="SAM" id="MobiDB-lite"/>
    </source>
</evidence>